<evidence type="ECO:0000313" key="1">
    <source>
        <dbReference type="EMBL" id="KPN29551.1"/>
    </source>
</evidence>
<gene>
    <name evidence="1" type="ORF">SY89_00265</name>
</gene>
<proteinExistence type="predicted"/>
<organism evidence="1 2">
    <name type="scientific">Halolamina pelagica</name>
    <dbReference type="NCBI Taxonomy" id="699431"/>
    <lineage>
        <taxon>Archaea</taxon>
        <taxon>Methanobacteriati</taxon>
        <taxon>Methanobacteriota</taxon>
        <taxon>Stenosarchaea group</taxon>
        <taxon>Halobacteria</taxon>
        <taxon>Halobacteriales</taxon>
        <taxon>Haloferacaceae</taxon>
    </lineage>
</organism>
<dbReference type="AlphaFoldDB" id="A0A0P7GLX2"/>
<comment type="caution">
    <text evidence="1">The sequence shown here is derived from an EMBL/GenBank/DDBJ whole genome shotgun (WGS) entry which is preliminary data.</text>
</comment>
<keyword evidence="2" id="KW-1185">Reference proteome</keyword>
<dbReference type="Proteomes" id="UP000050535">
    <property type="component" value="Unassembled WGS sequence"/>
</dbReference>
<protein>
    <submittedName>
        <fullName evidence="1">Uncharacterized protein</fullName>
    </submittedName>
</protein>
<dbReference type="EMBL" id="LGUC01000001">
    <property type="protein sequence ID" value="KPN29551.1"/>
    <property type="molecule type" value="Genomic_DNA"/>
</dbReference>
<evidence type="ECO:0000313" key="2">
    <source>
        <dbReference type="Proteomes" id="UP000050535"/>
    </source>
</evidence>
<reference evidence="2" key="1">
    <citation type="submission" date="2013-11" db="EMBL/GenBank/DDBJ databases">
        <authorList>
            <person name="Hoang H.T."/>
            <person name="Killian M.L."/>
            <person name="Madson D.M."/>
            <person name="Arruda P.H.E."/>
            <person name="Sun D."/>
            <person name="Schwartz K.J."/>
            <person name="Yoon K."/>
        </authorList>
    </citation>
    <scope>NUCLEOTIDE SEQUENCE [LARGE SCALE GENOMIC DNA]</scope>
    <source>
        <strain evidence="2">CDK2</strain>
    </source>
</reference>
<sequence>MVLGAVLVVLVLTVNAIVVRFGDEGSMNR</sequence>
<name>A0A0P7GLX2_9EURY</name>
<accession>A0A0P7GLX2</accession>